<sequence>MKKEIRTFALGMLLSTSILGVVYYQYDKQQPLTQSQVEAYLKKHHEIALSNAQYHALQEKANKANKQAKQGTPNITTVHIYHLVIEKGDVPAKFAKKLETAKIIADADTLTSYLETHQLTRAIRPGTYEIRSDMSYEQIAAILTHGKR</sequence>
<dbReference type="AlphaFoldDB" id="A0A160F3Z3"/>
<evidence type="ECO:0000256" key="1">
    <source>
        <dbReference type="SAM" id="Phobius"/>
    </source>
</evidence>
<keyword evidence="1" id="KW-0472">Membrane</keyword>
<keyword evidence="1" id="KW-0812">Transmembrane</keyword>
<dbReference type="PATRIC" id="fig|294699.3.peg.2729"/>
<dbReference type="RefSeq" id="WP_066326210.1">
    <property type="nucleotide sequence ID" value="NZ_CP015438.1"/>
</dbReference>
<dbReference type="Gene3D" id="3.30.1490.480">
    <property type="entry name" value="Endolytic murein transglycosylase"/>
    <property type="match status" value="1"/>
</dbReference>
<dbReference type="OrthoDB" id="2138957at2"/>
<keyword evidence="1" id="KW-1133">Transmembrane helix</keyword>
<dbReference type="Pfam" id="PF02618">
    <property type="entry name" value="YceG"/>
    <property type="match status" value="1"/>
</dbReference>
<dbReference type="InterPro" id="IPR003770">
    <property type="entry name" value="MLTG-like"/>
</dbReference>
<dbReference type="EMBL" id="CP015438">
    <property type="protein sequence ID" value="ANB61107.1"/>
    <property type="molecule type" value="Genomic_DNA"/>
</dbReference>
<keyword evidence="3" id="KW-1185">Reference proteome</keyword>
<evidence type="ECO:0000313" key="2">
    <source>
        <dbReference type="EMBL" id="ANB61107.1"/>
    </source>
</evidence>
<protein>
    <submittedName>
        <fullName evidence="2">YceG-like family protein</fullName>
    </submittedName>
</protein>
<dbReference type="Proteomes" id="UP000076865">
    <property type="component" value="Chromosome"/>
</dbReference>
<accession>A0A160F3Z3</accession>
<name>A0A160F3Z3_9BACL</name>
<feature type="transmembrane region" description="Helical" evidence="1">
    <location>
        <begin position="7"/>
        <end position="26"/>
    </location>
</feature>
<proteinExistence type="predicted"/>
<reference evidence="2 3" key="1">
    <citation type="journal article" date="2006" name="Syst. Appl. Microbiol.">
        <title>Anoxybacillus amylolyticus sp. nov., a thermophilic amylase producing bacterium isolated from Mount Rittmann (Antarctica).</title>
        <authorList>
            <person name="Poli A."/>
            <person name="Esposito E."/>
            <person name="Lama L."/>
            <person name="Orlando P."/>
            <person name="Nicolaus G."/>
            <person name="de Appolonia F."/>
            <person name="Gambacorta A."/>
            <person name="Nicolaus B."/>
        </authorList>
    </citation>
    <scope>NUCLEOTIDE SEQUENCE [LARGE SCALE GENOMIC DNA]</scope>
    <source>
        <strain evidence="2 3">DSM 15939</strain>
    </source>
</reference>
<organism evidence="2 3">
    <name type="scientific">Anoxybacteroides amylolyticum</name>
    <dbReference type="NCBI Taxonomy" id="294699"/>
    <lineage>
        <taxon>Bacteria</taxon>
        <taxon>Bacillati</taxon>
        <taxon>Bacillota</taxon>
        <taxon>Bacilli</taxon>
        <taxon>Bacillales</taxon>
        <taxon>Anoxybacillaceae</taxon>
        <taxon>Anoxybacteroides</taxon>
    </lineage>
</organism>
<evidence type="ECO:0000313" key="3">
    <source>
        <dbReference type="Proteomes" id="UP000076865"/>
    </source>
</evidence>
<gene>
    <name evidence="2" type="ORF">GFC30_2649</name>
</gene>
<dbReference type="KEGG" id="aamy:GFC30_2649"/>